<dbReference type="PANTHER" id="PTHR23282:SF101">
    <property type="entry name" value="MAM DOMAIN-CONTAINING PROTEIN"/>
    <property type="match status" value="1"/>
</dbReference>
<dbReference type="PANTHER" id="PTHR23282">
    <property type="entry name" value="APICAL ENDOSOMAL GLYCOPROTEIN PRECURSOR"/>
    <property type="match status" value="1"/>
</dbReference>
<dbReference type="InterPro" id="IPR013320">
    <property type="entry name" value="ConA-like_dom_sf"/>
</dbReference>
<proteinExistence type="predicted"/>
<dbReference type="InterPro" id="IPR000998">
    <property type="entry name" value="MAM_dom"/>
</dbReference>
<dbReference type="EMBL" id="CALNXI010002625">
    <property type="protein sequence ID" value="CAH3189515.1"/>
    <property type="molecule type" value="Genomic_DNA"/>
</dbReference>
<name>A0ABN8SE32_9CNID</name>
<organism evidence="3 4">
    <name type="scientific">Porites evermanni</name>
    <dbReference type="NCBI Taxonomy" id="104178"/>
    <lineage>
        <taxon>Eukaryota</taxon>
        <taxon>Metazoa</taxon>
        <taxon>Cnidaria</taxon>
        <taxon>Anthozoa</taxon>
        <taxon>Hexacorallia</taxon>
        <taxon>Scleractinia</taxon>
        <taxon>Fungiina</taxon>
        <taxon>Poritidae</taxon>
        <taxon>Porites</taxon>
    </lineage>
</organism>
<dbReference type="CDD" id="cd06263">
    <property type="entry name" value="MAM"/>
    <property type="match status" value="1"/>
</dbReference>
<dbReference type="Proteomes" id="UP001159427">
    <property type="component" value="Unassembled WGS sequence"/>
</dbReference>
<evidence type="ECO:0000313" key="3">
    <source>
        <dbReference type="EMBL" id="CAH3189515.1"/>
    </source>
</evidence>
<evidence type="ECO:0000256" key="1">
    <source>
        <dbReference type="SAM" id="MobiDB-lite"/>
    </source>
</evidence>
<feature type="domain" description="MAM" evidence="2">
    <location>
        <begin position="1"/>
        <end position="150"/>
    </location>
</feature>
<dbReference type="SUPFAM" id="SSF49899">
    <property type="entry name" value="Concanavalin A-like lectins/glucanases"/>
    <property type="match status" value="1"/>
</dbReference>
<keyword evidence="4" id="KW-1185">Reference proteome</keyword>
<dbReference type="InterPro" id="IPR051560">
    <property type="entry name" value="MAM_domain-containing"/>
</dbReference>
<feature type="non-terminal residue" evidence="3">
    <location>
        <position position="150"/>
    </location>
</feature>
<evidence type="ECO:0000259" key="2">
    <source>
        <dbReference type="PROSITE" id="PS50060"/>
    </source>
</evidence>
<dbReference type="PROSITE" id="PS50060">
    <property type="entry name" value="MAM_2"/>
    <property type="match status" value="1"/>
</dbReference>
<accession>A0ABN8SE32</accession>
<protein>
    <recommendedName>
        <fullName evidence="2">MAM domain-containing protein</fullName>
    </recommendedName>
</protein>
<feature type="region of interest" description="Disordered" evidence="1">
    <location>
        <begin position="16"/>
        <end position="37"/>
    </location>
</feature>
<evidence type="ECO:0000313" key="4">
    <source>
        <dbReference type="Proteomes" id="UP001159427"/>
    </source>
</evidence>
<dbReference type="Pfam" id="PF00629">
    <property type="entry name" value="MAM"/>
    <property type="match status" value="1"/>
</dbReference>
<feature type="compositionally biased region" description="Low complexity" evidence="1">
    <location>
        <begin position="19"/>
        <end position="31"/>
    </location>
</feature>
<dbReference type="SMART" id="SM00137">
    <property type="entry name" value="MAM"/>
    <property type="match status" value="1"/>
</dbReference>
<dbReference type="Gene3D" id="2.60.120.200">
    <property type="match status" value="1"/>
</dbReference>
<comment type="caution">
    <text evidence="3">The sequence shown here is derived from an EMBL/GenBank/DDBJ whole genome shotgun (WGS) entry which is preliminary data.</text>
</comment>
<gene>
    <name evidence="3" type="ORF">PEVE_00019465</name>
</gene>
<sequence>MCTWLNVPKSDDFDWLRRSGSTPSSNTGPSTDHTTSSSVGQYVFIETSSPRQAGDKAYLLSQPFDPTTSSGICLKFWHHMKGASIGTLNVYIYTGNFSSMYLLWQRKGNKGNSWMLGQTPIRSSVKYQVLFEGLCGNSFTGDIALDDITF</sequence>
<reference evidence="3 4" key="1">
    <citation type="submission" date="2022-05" db="EMBL/GenBank/DDBJ databases">
        <authorList>
            <consortium name="Genoscope - CEA"/>
            <person name="William W."/>
        </authorList>
    </citation>
    <scope>NUCLEOTIDE SEQUENCE [LARGE SCALE GENOMIC DNA]</scope>
</reference>